<evidence type="ECO:0000259" key="1">
    <source>
        <dbReference type="Pfam" id="PF26588"/>
    </source>
</evidence>
<keyword evidence="3" id="KW-1185">Reference proteome</keyword>
<dbReference type="EMBL" id="JBJQND010000014">
    <property type="protein sequence ID" value="KAL3856030.1"/>
    <property type="molecule type" value="Genomic_DNA"/>
</dbReference>
<dbReference type="PANTHER" id="PTHR45692">
    <property type="entry name" value="G_PROTEIN_RECEP_F2_4 DOMAIN-CONTAINING PROTEIN"/>
    <property type="match status" value="1"/>
</dbReference>
<comment type="caution">
    <text evidence="2">The sequence shown here is derived from an EMBL/GenBank/DDBJ whole genome shotgun (WGS) entry which is preliminary data.</text>
</comment>
<organism evidence="2 3">
    <name type="scientific">Sinanodonta woodiana</name>
    <name type="common">Chinese pond mussel</name>
    <name type="synonym">Anodonta woodiana</name>
    <dbReference type="NCBI Taxonomy" id="1069815"/>
    <lineage>
        <taxon>Eukaryota</taxon>
        <taxon>Metazoa</taxon>
        <taxon>Spiralia</taxon>
        <taxon>Lophotrochozoa</taxon>
        <taxon>Mollusca</taxon>
        <taxon>Bivalvia</taxon>
        <taxon>Autobranchia</taxon>
        <taxon>Heteroconchia</taxon>
        <taxon>Palaeoheterodonta</taxon>
        <taxon>Unionida</taxon>
        <taxon>Unionoidea</taxon>
        <taxon>Unionidae</taxon>
        <taxon>Unioninae</taxon>
        <taxon>Sinanodonta</taxon>
    </lineage>
</organism>
<feature type="domain" description="ADGRA2/3 GAIN" evidence="1">
    <location>
        <begin position="288"/>
        <end position="384"/>
    </location>
</feature>
<dbReference type="AlphaFoldDB" id="A0ABD3V642"/>
<sequence>VIPSDYIVMSLGSSFQRPYIINLTIPAGFRDEIPPRGDTTFILVPDFKETTGYYSLRLYSINPQHVIQSNAILVRYAEPDVFIYVMTVRMPAQVANDFPSQNAVAFNLCRDSSYIGQLNEMLFFALSDIREQEIYQAPWLYSFTSYRAYIEYVQPSNLTVRLRLFVVFPNGRSLSSDFEQYIRSEMQTLMTHLEQSRLNQSTVRVRSTVACPTIEVFVTNSSTPIVIPFTRINLTGYSWNRCYPGLRAFAFAPCLGDYDTGAHWGDVTIATDCQQTPDLETSNQSLSLKNLSKTPVDMYNIIQVINDTTILTSVRDTLKDVDVIYTAQILENLQQISYLPSTVLDEVIKVTNNILDLDPAIIRSAQKVASAANRILRSMDDLTNNVNMLDQDFRRIIEPYVAAEVWEQTEPNIIGIELTKSNLKQIENGSLLTLNTAPDNLQRVDTAIYLDPKLLEGESVRILQFILIQSFYKVLQGELVMTKVGYCYLSGFQASTRVDTDFYMDPKPLQGGLVMTKGGYCYFAGSKASTMWVSYDKGWILIFILIQSLYMVG</sequence>
<protein>
    <recommendedName>
        <fullName evidence="1">ADGRA2/3 GAIN domain-containing protein</fullName>
    </recommendedName>
</protein>
<accession>A0ABD3V642</accession>
<evidence type="ECO:0000313" key="2">
    <source>
        <dbReference type="EMBL" id="KAL3856030.1"/>
    </source>
</evidence>
<reference evidence="2 3" key="1">
    <citation type="submission" date="2024-11" db="EMBL/GenBank/DDBJ databases">
        <title>Chromosome-level genome assembly of the freshwater bivalve Anodonta woodiana.</title>
        <authorList>
            <person name="Chen X."/>
        </authorList>
    </citation>
    <scope>NUCLEOTIDE SEQUENCE [LARGE SCALE GENOMIC DNA]</scope>
    <source>
        <strain evidence="2">MN2024</strain>
        <tissue evidence="2">Gills</tissue>
    </source>
</reference>
<dbReference type="InterPro" id="IPR058808">
    <property type="entry name" value="GAIN_ADGRA2/3"/>
</dbReference>
<name>A0ABD3V642_SINWO</name>
<dbReference type="PANTHER" id="PTHR45692:SF1">
    <property type="entry name" value="G-PROTEIN COUPLED RECEPTORS FAMILY 2 PROFILE 2 DOMAIN-CONTAINING PROTEIN"/>
    <property type="match status" value="1"/>
</dbReference>
<gene>
    <name evidence="2" type="ORF">ACJMK2_015226</name>
</gene>
<dbReference type="Proteomes" id="UP001634394">
    <property type="component" value="Unassembled WGS sequence"/>
</dbReference>
<dbReference type="Pfam" id="PF26588">
    <property type="entry name" value="GAIN_ADGRA3"/>
    <property type="match status" value="1"/>
</dbReference>
<proteinExistence type="predicted"/>
<evidence type="ECO:0000313" key="3">
    <source>
        <dbReference type="Proteomes" id="UP001634394"/>
    </source>
</evidence>
<feature type="non-terminal residue" evidence="2">
    <location>
        <position position="1"/>
    </location>
</feature>